<evidence type="ECO:0000313" key="3">
    <source>
        <dbReference type="EMBL" id="AII88370.1"/>
    </source>
</evidence>
<evidence type="ECO:0000259" key="2">
    <source>
        <dbReference type="Pfam" id="PF07940"/>
    </source>
</evidence>
<dbReference type="Proteomes" id="UP000028680">
    <property type="component" value="Chromosome"/>
</dbReference>
<protein>
    <recommendedName>
        <fullName evidence="2">Heparinase II/III-like C-terminal domain-containing protein</fullName>
    </recommendedName>
</protein>
<sequence>MGLIATPEPWTTGDFDRGLRILSGKIVFTGHMMDIGESSIWNHKPPSPLFAAELHGFRWLDDLATYGDARAMGTAQAWILDWIDGFGMGLGPGWSADVTGRRLIRWINHSAFLLHGLSQSRRDKICQSMALQTRLLSTSWRHLPAGRGRFEALAGLICAAQSLAGMQSILPPALTALVKECQAQIDVHGTIASRNPEELLDIFSLLTWVKQSLELTHAPVPEALTKSLASIAPVLRSLRHGDGTLARFHGGRQGSEYVLDQALAISGIRASALQDSAMGFARLAAGATSLIADAAAPPLGQERFTSHASTCAFELSVGRSRVIVNCGSGLRFGEDWHQAGRSTASHATLAIEGLSSSRFAAPKRNGTRPFIETPSLVMVEKTRAVDGVRLQMNHNGYQKSHGLIHARTLDLPVDSKGLVGEDELYAPDESDVRLLQAAQAKSESPLHFSIRFHLHPEVTPNLEPDSASVSLTLATGDIWVFRCQPGVELALDESVYFEDGRQFPRPSQQIVLTGVIKEITTRVRWSLAKASENPQKAS</sequence>
<dbReference type="Pfam" id="PF07940">
    <property type="entry name" value="Hepar_II_III_C"/>
    <property type="match status" value="1"/>
</dbReference>
<reference evidence="3 4" key="1">
    <citation type="journal article" date="2014" name="ISME J.">
        <title>Adaptation of an abundant Roseobacter RCA organism to pelagic systems revealed by genomic and transcriptomic analyses.</title>
        <authorList>
            <person name="Voget S."/>
            <person name="Wemheuer B."/>
            <person name="Brinkhoff T."/>
            <person name="Vollmers J."/>
            <person name="Dietrich S."/>
            <person name="Giebel H.A."/>
            <person name="Beardsley C."/>
            <person name="Sardemann C."/>
            <person name="Bakenhus I."/>
            <person name="Billerbeck S."/>
            <person name="Daniel R."/>
            <person name="Simon M."/>
        </authorList>
    </citation>
    <scope>NUCLEOTIDE SEQUENCE [LARGE SCALE GENOMIC DNA]</scope>
    <source>
        <strain evidence="3 4">RCA23</strain>
    </source>
</reference>
<dbReference type="GO" id="GO:0030313">
    <property type="term" value="C:cell envelope"/>
    <property type="evidence" value="ECO:0007669"/>
    <property type="project" value="UniProtKB-SubCell"/>
</dbReference>
<feature type="domain" description="Heparinase II/III-like C-terminal" evidence="2">
    <location>
        <begin position="277"/>
        <end position="526"/>
    </location>
</feature>
<name>A0AAN0RLL9_9RHOB</name>
<dbReference type="GO" id="GO:0016829">
    <property type="term" value="F:lyase activity"/>
    <property type="evidence" value="ECO:0007669"/>
    <property type="project" value="InterPro"/>
</dbReference>
<evidence type="ECO:0000256" key="1">
    <source>
        <dbReference type="ARBA" id="ARBA00004196"/>
    </source>
</evidence>
<accession>A0AAN0RLL9</accession>
<dbReference type="KEGG" id="ptp:RCA23_c28680"/>
<dbReference type="Gene3D" id="2.70.98.70">
    <property type="match status" value="1"/>
</dbReference>
<keyword evidence="4" id="KW-1185">Reference proteome</keyword>
<evidence type="ECO:0000313" key="4">
    <source>
        <dbReference type="Proteomes" id="UP000028680"/>
    </source>
</evidence>
<dbReference type="EMBL" id="CP003984">
    <property type="protein sequence ID" value="AII88370.1"/>
    <property type="molecule type" value="Genomic_DNA"/>
</dbReference>
<dbReference type="InterPro" id="IPR008929">
    <property type="entry name" value="Chondroitin_lyas"/>
</dbReference>
<gene>
    <name evidence="3" type="ORF">RCA23_c28680</name>
</gene>
<dbReference type="Gene3D" id="1.50.10.100">
    <property type="entry name" value="Chondroitin AC/alginate lyase"/>
    <property type="match status" value="1"/>
</dbReference>
<dbReference type="AlphaFoldDB" id="A0AAN0RLL9"/>
<organism evidence="3 4">
    <name type="scientific">Planktomarina temperata RCA23</name>
    <dbReference type="NCBI Taxonomy" id="666509"/>
    <lineage>
        <taxon>Bacteria</taxon>
        <taxon>Pseudomonadati</taxon>
        <taxon>Pseudomonadota</taxon>
        <taxon>Alphaproteobacteria</taxon>
        <taxon>Rhodobacterales</taxon>
        <taxon>Paracoccaceae</taxon>
        <taxon>Planktomarina</taxon>
    </lineage>
</organism>
<comment type="subcellular location">
    <subcellularLocation>
        <location evidence="1">Cell envelope</location>
    </subcellularLocation>
</comment>
<dbReference type="InterPro" id="IPR012480">
    <property type="entry name" value="Hepar_II_III_C"/>
</dbReference>
<proteinExistence type="predicted"/>